<evidence type="ECO:0000256" key="1">
    <source>
        <dbReference type="SAM" id="MobiDB-lite"/>
    </source>
</evidence>
<feature type="non-terminal residue" evidence="2">
    <location>
        <position position="71"/>
    </location>
</feature>
<evidence type="ECO:0000313" key="2">
    <source>
        <dbReference type="EMBL" id="KAJ3600445.1"/>
    </source>
</evidence>
<comment type="caution">
    <text evidence="2">The sequence shown here is derived from an EMBL/GenBank/DDBJ whole genome shotgun (WGS) entry which is preliminary data.</text>
</comment>
<feature type="non-terminal residue" evidence="2">
    <location>
        <position position="1"/>
    </location>
</feature>
<sequence length="71" mass="7726">PKTEWPLRDDTPLGSDRRASDALAEVRALPVQNQALSCTRSEVHSSGPVARHCSLATRAHPPLTDTPSYHP</sequence>
<dbReference type="Proteomes" id="UP001148018">
    <property type="component" value="Unassembled WGS sequence"/>
</dbReference>
<name>A0A9Q0IJN4_9TELE</name>
<evidence type="ECO:0000313" key="3">
    <source>
        <dbReference type="Proteomes" id="UP001148018"/>
    </source>
</evidence>
<dbReference type="EMBL" id="JANIIK010000047">
    <property type="protein sequence ID" value="KAJ3600445.1"/>
    <property type="molecule type" value="Genomic_DNA"/>
</dbReference>
<organism evidence="2 3">
    <name type="scientific">Muraenolepis orangiensis</name>
    <name type="common">Patagonian moray cod</name>
    <dbReference type="NCBI Taxonomy" id="630683"/>
    <lineage>
        <taxon>Eukaryota</taxon>
        <taxon>Metazoa</taxon>
        <taxon>Chordata</taxon>
        <taxon>Craniata</taxon>
        <taxon>Vertebrata</taxon>
        <taxon>Euteleostomi</taxon>
        <taxon>Actinopterygii</taxon>
        <taxon>Neopterygii</taxon>
        <taxon>Teleostei</taxon>
        <taxon>Neoteleostei</taxon>
        <taxon>Acanthomorphata</taxon>
        <taxon>Zeiogadaria</taxon>
        <taxon>Gadariae</taxon>
        <taxon>Gadiformes</taxon>
        <taxon>Muraenolepidoidei</taxon>
        <taxon>Muraenolepididae</taxon>
        <taxon>Muraenolepis</taxon>
    </lineage>
</organism>
<gene>
    <name evidence="2" type="ORF">NHX12_031428</name>
</gene>
<proteinExistence type="predicted"/>
<dbReference type="AlphaFoldDB" id="A0A9Q0IJN4"/>
<keyword evidence="3" id="KW-1185">Reference proteome</keyword>
<protein>
    <submittedName>
        <fullName evidence="2">Uncharacterized protein</fullName>
    </submittedName>
</protein>
<feature type="region of interest" description="Disordered" evidence="1">
    <location>
        <begin position="1"/>
        <end position="20"/>
    </location>
</feature>
<reference evidence="2" key="1">
    <citation type="submission" date="2022-07" db="EMBL/GenBank/DDBJ databases">
        <title>Chromosome-level genome of Muraenolepis orangiensis.</title>
        <authorList>
            <person name="Kim J."/>
        </authorList>
    </citation>
    <scope>NUCLEOTIDE SEQUENCE</scope>
    <source>
        <strain evidence="2">KU_S4_2022</strain>
        <tissue evidence="2">Muscle</tissue>
    </source>
</reference>
<accession>A0A9Q0IJN4</accession>